<dbReference type="Gene3D" id="3.40.50.300">
    <property type="entry name" value="P-loop containing nucleotide triphosphate hydrolases"/>
    <property type="match status" value="2"/>
</dbReference>
<dbReference type="Gene3D" id="3.40.1350.10">
    <property type="match status" value="1"/>
</dbReference>
<dbReference type="InterPro" id="IPR053980">
    <property type="entry name" value="ISP_coupler"/>
</dbReference>
<dbReference type="SMART" id="SM00487">
    <property type="entry name" value="DEXDc"/>
    <property type="match status" value="1"/>
</dbReference>
<dbReference type="Pfam" id="PF04851">
    <property type="entry name" value="ResIII"/>
    <property type="match status" value="1"/>
</dbReference>
<evidence type="ECO:0000313" key="4">
    <source>
        <dbReference type="Proteomes" id="UP000186785"/>
    </source>
</evidence>
<dbReference type="InterPro" id="IPR041635">
    <property type="entry name" value="Type_ISP_LLaBIII_C"/>
</dbReference>
<comment type="caution">
    <text evidence="3">The sequence shown here is derived from an EMBL/GenBank/DDBJ whole genome shotgun (WGS) entry which is preliminary data.</text>
</comment>
<dbReference type="InterPro" id="IPR039442">
    <property type="entry name" value="Mrr-like_dom"/>
</dbReference>
<protein>
    <submittedName>
        <fullName evidence="3">Damage-inducible protein</fullName>
    </submittedName>
</protein>
<dbReference type="GO" id="GO:0016787">
    <property type="term" value="F:hydrolase activity"/>
    <property type="evidence" value="ECO:0007669"/>
    <property type="project" value="InterPro"/>
</dbReference>
<dbReference type="PROSITE" id="PS51192">
    <property type="entry name" value="HELICASE_ATP_BIND_1"/>
    <property type="match status" value="1"/>
</dbReference>
<dbReference type="CDD" id="cd18785">
    <property type="entry name" value="SF2_C"/>
    <property type="match status" value="1"/>
</dbReference>
<dbReference type="SMART" id="SM00490">
    <property type="entry name" value="HELICc"/>
    <property type="match status" value="1"/>
</dbReference>
<dbReference type="PROSITE" id="PS00092">
    <property type="entry name" value="N6_MTASE"/>
    <property type="match status" value="1"/>
</dbReference>
<dbReference type="SUPFAM" id="SSF52540">
    <property type="entry name" value="P-loop containing nucleoside triphosphate hydrolases"/>
    <property type="match status" value="1"/>
</dbReference>
<dbReference type="GO" id="GO:0008168">
    <property type="term" value="F:methyltransferase activity"/>
    <property type="evidence" value="ECO:0007669"/>
    <property type="project" value="InterPro"/>
</dbReference>
<feature type="compositionally biased region" description="Basic and acidic residues" evidence="1">
    <location>
        <begin position="687"/>
        <end position="699"/>
    </location>
</feature>
<dbReference type="SUPFAM" id="SSF52980">
    <property type="entry name" value="Restriction endonuclease-like"/>
    <property type="match status" value="1"/>
</dbReference>
<dbReference type="InterPro" id="IPR014001">
    <property type="entry name" value="Helicase_ATP-bd"/>
</dbReference>
<sequence>MDALEARAEATRSVHAFDALLDEYRALAPTERDKGNYFEGLIAQYLRHDSQMRSQIADVYLWKDWSGRQGRGDCGIDLVAIPADDPDGAVAVQCKFYAPGHKIQKSDVDSFLSESGKHPFTRRIFVETTGVPWGSNAEAAIEGQQIPVTRVGLTDLRNSDIDWSTYTLTRPEKDAQTQERKTLRDHQVTAIKDVFAGFESNDRGTLVMACGTGKTFTSLKIAERLAEKNGGVARVLFMVPSLALMSQTLQEWSAECELPFMAWSVCSDSKVNKRQANADLQDMVVADLKIPATTDGVKLAASLKRENDREGLQVVFSTYQSIDAVHEAQEAGGDAWRDFDLIICDEAHRTTGVTLSGEDESHFVKVHDSSFLRAEKRLYMTATPRLFKDEVKNAAKEKDAILASMDDESIYGPVFHKLGFGQAVALGLLTDYKVVVLAVPEEEVSGIYQAQTALDGELSLPETAKLVGCWNVLSKRKGKTHDVEYGSDLSPMRRAVAFCKDIKTSKWVTNEFATLVSEHLQDLTNDDDTDNLEVQCQHVDGSMNAVTRGEALDWLKADAGDEIVPVCRVLTNARCLSEGVDVPTLDAVLFLNPRKSQVDVIQAVGRVMRKAPGKEFGYIVLPVAIPVGATPESALEDNKRYQVIWQVLQAIRAHDERFDATINSIEYNNQEPENIIVDVIDLSPKKDRNSGGDHLDGSDKGNTTEGDPVIDGGSELRPIQIAFNFGAEDWKDAVYSRIVKKVGSRLYWDDWSKDIADIASRYINLIESLLEDQQHKDDFLNFVQALRETLNPNIDNAQAVEMLAQHLITKPLFDAMFDDQQFTQQNPVSQAMQGIVDRLASNEVFEKERRPLEKFYAAMVERIKQVDNLSGKQQIMLTLFDKFFSKAFPNMADRLGIVFTPVPVVDYIIHSANEALKTAFGKTLGDKGVALIEPFVGTGTFVSRLLQSGIIAPEQLEYKYKHEIFANEIVLLSYYIASINIESVYREIRREQGFDDGYEEFEGISLTDTFQLHETDGTVLKNAPGFDENLERAKRQKQAPIRVILMNPPYSAGQSSANDNNQNLKYPVLDKRIEASYVARSTGTNKNSLYDSYFRAIRWATDRIGDEGVIAFVSNSSFIDGNTADGVRLSWQSEFSDIFIYNLRGGIRGKIGETAKREGGNVFDIMTGVAIAVLVKTRDHSGPATIHYAETDDGATRQEKLNTLEAEKSLSGTDFQIIIPNEAGDWINQRDEKYTTYQTIGDKVTKGKETSIGIFRNYSGGLKTNRDSWCYNFSSDALADNIRRMINNYNSCVENGVKTGTVDTNPALVSWNRQLFKDLDSGKHHVFDQDSIVPSLYRPFCKQAVYFNRAMNDMVYQLPQLFPTPAHRNLGFVATGDYRKNWSHLSVADIPDLNILSANMFFPLFTWEKLESGSGEPDLFTAWTTSSDETANFEPSVPFDFTRPISRQIPEHLDGYTRRDNITDGTLQAYRQHYGDQTIGKEDIFFYVYALLHHPEYRSRYVADLKKMLPRIPKCAGFWEYVNAGRELADLHVNYEYVQRYDLTEEWKMDAPEDPWQRYEVSKPTWAKRADHTSLKYNQYLTLHGIPEAAQDYQVNGRSPLEWVIDRYKVTVDKKSGIKNDPNDYCREVGKPDYIVDLIKRLVTVSIETQRLVSLLPALEIMDK</sequence>
<dbReference type="InterPro" id="IPR050742">
    <property type="entry name" value="Helicase_Restrict-Modif_Enz"/>
</dbReference>
<reference evidence="3 4" key="1">
    <citation type="submission" date="2016-11" db="EMBL/GenBank/DDBJ databases">
        <title>Actinomyces gypaetusis sp. nov. isolated from the vulture Gypaetus barbatus in Qinghai Tibet Plateau China.</title>
        <authorList>
            <person name="Meng X."/>
        </authorList>
    </citation>
    <scope>NUCLEOTIDE SEQUENCE [LARGE SCALE GENOMIC DNA]</scope>
    <source>
        <strain evidence="3 4">VUL4_2</strain>
    </source>
</reference>
<dbReference type="PANTHER" id="PTHR47396:SF1">
    <property type="entry name" value="ATP-DEPENDENT HELICASE IRC3-RELATED"/>
    <property type="match status" value="1"/>
</dbReference>
<dbReference type="CDD" id="cd22333">
    <property type="entry name" value="LlaBIII_nuclease-like"/>
    <property type="match status" value="1"/>
</dbReference>
<evidence type="ECO:0000256" key="1">
    <source>
        <dbReference type="SAM" id="MobiDB-lite"/>
    </source>
</evidence>
<dbReference type="PANTHER" id="PTHR47396">
    <property type="entry name" value="TYPE I RESTRICTION ENZYME ECOKI R PROTEIN"/>
    <property type="match status" value="1"/>
</dbReference>
<dbReference type="GO" id="GO:0032259">
    <property type="term" value="P:methylation"/>
    <property type="evidence" value="ECO:0007669"/>
    <property type="project" value="InterPro"/>
</dbReference>
<dbReference type="Proteomes" id="UP000186785">
    <property type="component" value="Unassembled WGS sequence"/>
</dbReference>
<gene>
    <name evidence="3" type="ORF">BSR29_01475</name>
</gene>
<proteinExistence type="predicted"/>
<dbReference type="SUPFAM" id="SSF53335">
    <property type="entry name" value="S-adenosyl-L-methionine-dependent methyltransferases"/>
    <property type="match status" value="1"/>
</dbReference>
<name>A0A1Q5PQV3_9ACTO</name>
<dbReference type="Gene3D" id="3.40.50.150">
    <property type="entry name" value="Vaccinia Virus protein VP39"/>
    <property type="match status" value="1"/>
</dbReference>
<evidence type="ECO:0000259" key="2">
    <source>
        <dbReference type="PROSITE" id="PS51192"/>
    </source>
</evidence>
<dbReference type="EMBL" id="MQSV01000001">
    <property type="protein sequence ID" value="OKL49873.1"/>
    <property type="molecule type" value="Genomic_DNA"/>
</dbReference>
<dbReference type="Pfam" id="PF22240">
    <property type="entry name" value="ISP_coupler"/>
    <property type="match status" value="1"/>
</dbReference>
<accession>A0A1Q5PQV3</accession>
<dbReference type="GO" id="GO:0005524">
    <property type="term" value="F:ATP binding"/>
    <property type="evidence" value="ECO:0007669"/>
    <property type="project" value="InterPro"/>
</dbReference>
<feature type="region of interest" description="Disordered" evidence="1">
    <location>
        <begin position="687"/>
        <end position="713"/>
    </location>
</feature>
<dbReference type="InterPro" id="IPR002052">
    <property type="entry name" value="DNA_methylase_N6_adenine_CS"/>
</dbReference>
<dbReference type="InterPro" id="IPR027417">
    <property type="entry name" value="P-loop_NTPase"/>
</dbReference>
<keyword evidence="4" id="KW-1185">Reference proteome</keyword>
<dbReference type="GO" id="GO:0003677">
    <property type="term" value="F:DNA binding"/>
    <property type="evidence" value="ECO:0007669"/>
    <property type="project" value="InterPro"/>
</dbReference>
<dbReference type="Pfam" id="PF00271">
    <property type="entry name" value="Helicase_C"/>
    <property type="match status" value="1"/>
</dbReference>
<dbReference type="Pfam" id="PF18135">
    <property type="entry name" value="Type_ISP_C"/>
    <property type="match status" value="1"/>
</dbReference>
<dbReference type="GO" id="GO:0005829">
    <property type="term" value="C:cytosol"/>
    <property type="evidence" value="ECO:0007669"/>
    <property type="project" value="TreeGrafter"/>
</dbReference>
<dbReference type="InterPro" id="IPR011335">
    <property type="entry name" value="Restrct_endonuc-II-like"/>
</dbReference>
<evidence type="ECO:0000313" key="3">
    <source>
        <dbReference type="EMBL" id="OKL49873.1"/>
    </source>
</evidence>
<dbReference type="InterPro" id="IPR011856">
    <property type="entry name" value="tRNA_endonuc-like_dom_sf"/>
</dbReference>
<feature type="domain" description="Helicase ATP-binding" evidence="2">
    <location>
        <begin position="195"/>
        <end position="402"/>
    </location>
</feature>
<dbReference type="InterPro" id="IPR006935">
    <property type="entry name" value="Helicase/UvrB_N"/>
</dbReference>
<organism evidence="3 4">
    <name type="scientific">Boudabousia liubingyangii</name>
    <dbReference type="NCBI Taxonomy" id="1921764"/>
    <lineage>
        <taxon>Bacteria</taxon>
        <taxon>Bacillati</taxon>
        <taxon>Actinomycetota</taxon>
        <taxon>Actinomycetes</taxon>
        <taxon>Actinomycetales</taxon>
        <taxon>Actinomycetaceae</taxon>
        <taxon>Boudabousia</taxon>
    </lineage>
</organism>
<dbReference type="Pfam" id="PF13156">
    <property type="entry name" value="Mrr_cat_2"/>
    <property type="match status" value="1"/>
</dbReference>
<dbReference type="InterPro" id="IPR029063">
    <property type="entry name" value="SAM-dependent_MTases_sf"/>
</dbReference>
<dbReference type="InterPro" id="IPR001650">
    <property type="entry name" value="Helicase_C-like"/>
</dbReference>